<keyword evidence="2" id="KW-0812">Transmembrane</keyword>
<evidence type="ECO:0000313" key="5">
    <source>
        <dbReference type="Proteomes" id="UP000663860"/>
    </source>
</evidence>
<gene>
    <name evidence="3" type="ORF">IZO911_LOCUS26645</name>
    <name evidence="4" type="ORF">KXQ929_LOCUS21706</name>
</gene>
<dbReference type="EMBL" id="CAJNOE010000351">
    <property type="protein sequence ID" value="CAF1166648.1"/>
    <property type="molecule type" value="Genomic_DNA"/>
</dbReference>
<dbReference type="Proteomes" id="UP000663860">
    <property type="component" value="Unassembled WGS sequence"/>
</dbReference>
<name>A0A814TXA5_9BILA</name>
<feature type="transmembrane region" description="Helical" evidence="2">
    <location>
        <begin position="42"/>
        <end position="60"/>
    </location>
</feature>
<dbReference type="Pfam" id="PF13517">
    <property type="entry name" value="FG-GAP_3"/>
    <property type="match status" value="1"/>
</dbReference>
<dbReference type="Gene3D" id="2.40.128.340">
    <property type="match status" value="1"/>
</dbReference>
<proteinExistence type="predicted"/>
<sequence>MRSLIKLLRTTLNGLNIFSLRDMGSGMDRITAKHLGRWATRLYIALFISGLSILTIYSVVQPQVLTKTFNKPSFSIYNDSKQKYGDELKCPCSVIASPYDQFIEIEPIFHEICSSPFATKQYRNELIAGLTSNLSIYVTRDYRRFLSAHLQALQGLCELSNTLVYNSINQFRTSLFVTTQLLSKTNFRDQLDSLIEQTKSNAPTTFRQLLFLIRNINHGNAYMSTYGTNFEYIGAPDAPELTYASTQAIIYDGCSCGLYLNCTSQANFIESNSSKMIPIKGFKIGCTPSESFHASSLECFYDRSCIDLIHEYTNYTKSHNHLLTNRSRFSINTTIAELIDNLFIEKWETKMNYSSYFHKCSPLYCSYTYIRKKISFIYTVTVLLGLQGGLSIVLKWLCPKIVRIASKVNDYRKKRMNTIHSVNSLEITSNVTLSTTIHNPACNLESRSTSITSRTIVTTSIRCSWKVLFGCLLLISILVVLTIFSLYVTRKGPFCKLNFQPISINTSNIASGRLMFAVADFNEDSRADIVVFSLDDRSLNILLGNGNESFTVKNIFQKGSFEPQSLTVSDFNSDGHIDIAVTNNKAVNVGIFLGFGNGSFEAQKRSFTFIGSDPIIIVSGDFDGDGQIDVATSDNKANIVIVLSKYRNGFFTVKKKFLINSYVGEPIVVGDFNCNNHLDIAAAGVPYGIDVLLGYGNDYFETQSILSDKMVRYESNIGVYDFNDDTYQDIIITNPKSGSIDILLNICECNVRRILKR</sequence>
<dbReference type="Proteomes" id="UP000663868">
    <property type="component" value="Unassembled WGS sequence"/>
</dbReference>
<evidence type="ECO:0000313" key="4">
    <source>
        <dbReference type="EMBL" id="CAF3880099.1"/>
    </source>
</evidence>
<dbReference type="SUPFAM" id="SSF69318">
    <property type="entry name" value="Integrin alpha N-terminal domain"/>
    <property type="match status" value="1"/>
</dbReference>
<organism evidence="3 5">
    <name type="scientific">Adineta steineri</name>
    <dbReference type="NCBI Taxonomy" id="433720"/>
    <lineage>
        <taxon>Eukaryota</taxon>
        <taxon>Metazoa</taxon>
        <taxon>Spiralia</taxon>
        <taxon>Gnathifera</taxon>
        <taxon>Rotifera</taxon>
        <taxon>Eurotatoria</taxon>
        <taxon>Bdelloidea</taxon>
        <taxon>Adinetida</taxon>
        <taxon>Adinetidae</taxon>
        <taxon>Adineta</taxon>
    </lineage>
</organism>
<dbReference type="InterPro" id="IPR013517">
    <property type="entry name" value="FG-GAP"/>
</dbReference>
<comment type="caution">
    <text evidence="3">The sequence shown here is derived from an EMBL/GenBank/DDBJ whole genome shotgun (WGS) entry which is preliminary data.</text>
</comment>
<dbReference type="InterPro" id="IPR028994">
    <property type="entry name" value="Integrin_alpha_N"/>
</dbReference>
<dbReference type="AlphaFoldDB" id="A0A814TXA5"/>
<dbReference type="PANTHER" id="PTHR45460:SF2">
    <property type="entry name" value="ALPHA 1,3 GLUCANASE, GH71 FAMILY (EUROFUNG)"/>
    <property type="match status" value="1"/>
</dbReference>
<keyword evidence="1" id="KW-0732">Signal</keyword>
<feature type="transmembrane region" description="Helical" evidence="2">
    <location>
        <begin position="376"/>
        <end position="397"/>
    </location>
</feature>
<keyword evidence="2" id="KW-1133">Transmembrane helix</keyword>
<accession>A0A814TXA5</accession>
<evidence type="ECO:0000256" key="2">
    <source>
        <dbReference type="SAM" id="Phobius"/>
    </source>
</evidence>
<protein>
    <submittedName>
        <fullName evidence="3">Uncharacterized protein</fullName>
    </submittedName>
</protein>
<keyword evidence="2" id="KW-0472">Membrane</keyword>
<dbReference type="EMBL" id="CAJOBB010001608">
    <property type="protein sequence ID" value="CAF3880099.1"/>
    <property type="molecule type" value="Genomic_DNA"/>
</dbReference>
<dbReference type="PANTHER" id="PTHR45460">
    <property type="entry name" value="SIMILAR TO CYSTEINE PROTEINASE"/>
    <property type="match status" value="1"/>
</dbReference>
<evidence type="ECO:0000313" key="3">
    <source>
        <dbReference type="EMBL" id="CAF1166648.1"/>
    </source>
</evidence>
<reference evidence="3" key="1">
    <citation type="submission" date="2021-02" db="EMBL/GenBank/DDBJ databases">
        <authorList>
            <person name="Nowell W R."/>
        </authorList>
    </citation>
    <scope>NUCLEOTIDE SEQUENCE</scope>
</reference>
<evidence type="ECO:0000256" key="1">
    <source>
        <dbReference type="ARBA" id="ARBA00022729"/>
    </source>
</evidence>
<dbReference type="Gene3D" id="2.130.10.130">
    <property type="entry name" value="Integrin alpha, N-terminal"/>
    <property type="match status" value="1"/>
</dbReference>
<feature type="transmembrane region" description="Helical" evidence="2">
    <location>
        <begin position="467"/>
        <end position="488"/>
    </location>
</feature>